<keyword evidence="7" id="KW-1185">Reference proteome</keyword>
<evidence type="ECO:0000256" key="1">
    <source>
        <dbReference type="ARBA" id="ARBA00009437"/>
    </source>
</evidence>
<dbReference type="InterPro" id="IPR036388">
    <property type="entry name" value="WH-like_DNA-bd_sf"/>
</dbReference>
<keyword evidence="3" id="KW-0238">DNA-binding</keyword>
<evidence type="ECO:0000259" key="5">
    <source>
        <dbReference type="PROSITE" id="PS50931"/>
    </source>
</evidence>
<accession>A0A261SQA8</accession>
<evidence type="ECO:0000313" key="7">
    <source>
        <dbReference type="Proteomes" id="UP000216020"/>
    </source>
</evidence>
<keyword evidence="2" id="KW-0805">Transcription regulation</keyword>
<dbReference type="InterPro" id="IPR000847">
    <property type="entry name" value="LysR_HTH_N"/>
</dbReference>
<dbReference type="InterPro" id="IPR005119">
    <property type="entry name" value="LysR_subst-bd"/>
</dbReference>
<dbReference type="Proteomes" id="UP000216020">
    <property type="component" value="Unassembled WGS sequence"/>
</dbReference>
<dbReference type="GO" id="GO:0010628">
    <property type="term" value="P:positive regulation of gene expression"/>
    <property type="evidence" value="ECO:0007669"/>
    <property type="project" value="TreeGrafter"/>
</dbReference>
<dbReference type="GO" id="GO:0043565">
    <property type="term" value="F:sequence-specific DNA binding"/>
    <property type="evidence" value="ECO:0007669"/>
    <property type="project" value="TreeGrafter"/>
</dbReference>
<name>A0A261SQA8_9BORD</name>
<dbReference type="SUPFAM" id="SSF53850">
    <property type="entry name" value="Periplasmic binding protein-like II"/>
    <property type="match status" value="1"/>
</dbReference>
<dbReference type="AlphaFoldDB" id="A0A261SQA8"/>
<keyword evidence="4" id="KW-0804">Transcription</keyword>
<dbReference type="PANTHER" id="PTHR30427">
    <property type="entry name" value="TRANSCRIPTIONAL ACTIVATOR PROTEIN LYSR"/>
    <property type="match status" value="1"/>
</dbReference>
<evidence type="ECO:0000256" key="4">
    <source>
        <dbReference type="ARBA" id="ARBA00023163"/>
    </source>
</evidence>
<reference evidence="7" key="1">
    <citation type="submission" date="2017-05" db="EMBL/GenBank/DDBJ databases">
        <title>Complete and WGS of Bordetella genogroups.</title>
        <authorList>
            <person name="Spilker T."/>
            <person name="Lipuma J."/>
        </authorList>
    </citation>
    <scope>NUCLEOTIDE SEQUENCE [LARGE SCALE GENOMIC DNA]</scope>
    <source>
        <strain evidence="7">AU16122</strain>
    </source>
</reference>
<dbReference type="PROSITE" id="PS50931">
    <property type="entry name" value="HTH_LYSR"/>
    <property type="match status" value="1"/>
</dbReference>
<evidence type="ECO:0000256" key="3">
    <source>
        <dbReference type="ARBA" id="ARBA00023125"/>
    </source>
</evidence>
<dbReference type="EMBL" id="NEVM01000001">
    <property type="protein sequence ID" value="OZI38483.1"/>
    <property type="molecule type" value="Genomic_DNA"/>
</dbReference>
<evidence type="ECO:0000313" key="6">
    <source>
        <dbReference type="EMBL" id="OZI38483.1"/>
    </source>
</evidence>
<dbReference type="CDD" id="cd08415">
    <property type="entry name" value="PBP2_LysR_opines_like"/>
    <property type="match status" value="1"/>
</dbReference>
<dbReference type="Gene3D" id="3.40.190.290">
    <property type="match status" value="1"/>
</dbReference>
<dbReference type="GO" id="GO:0003700">
    <property type="term" value="F:DNA-binding transcription factor activity"/>
    <property type="evidence" value="ECO:0007669"/>
    <property type="project" value="InterPro"/>
</dbReference>
<dbReference type="InterPro" id="IPR036390">
    <property type="entry name" value="WH_DNA-bd_sf"/>
</dbReference>
<dbReference type="RefSeq" id="WP_094852579.1">
    <property type="nucleotide sequence ID" value="NZ_NEVM01000001.1"/>
</dbReference>
<feature type="domain" description="HTH lysR-type" evidence="5">
    <location>
        <begin position="3"/>
        <end position="60"/>
    </location>
</feature>
<protein>
    <submittedName>
        <fullName evidence="6">LysR family transcriptional regulator</fullName>
    </submittedName>
</protein>
<sequence>MRFSLRQMEVFRAVMLTGSIKGASRLLFTSQPALSRIVAHTESTLGLALFRRVKGKLVPTVEAEALYREVNHCYEHVLRIDEFARGLASGQSGTLNLACSPALSRGVVAATITEFVRQYPNIQVNFVQTLLNGMAQEVLSKKVDLAISVLPIEHPNLRVEPFLEGRMVCVAPRGHALSRKRRVSLADLGGYPLIAHHPGIPFGQLVSSAFEKAGVAMRVSVYIHQTDMACSLVRAGAGVAVVDQFTMAGMAWPGIQVLPLAEDIPLQPSIVRSVFDTGRSHADKFIELLRKAS</sequence>
<dbReference type="OrthoDB" id="110033at2"/>
<comment type="similarity">
    <text evidence="1">Belongs to the LysR transcriptional regulatory family.</text>
</comment>
<dbReference type="Gene3D" id="1.10.10.10">
    <property type="entry name" value="Winged helix-like DNA-binding domain superfamily/Winged helix DNA-binding domain"/>
    <property type="match status" value="1"/>
</dbReference>
<dbReference type="Pfam" id="PF03466">
    <property type="entry name" value="LysR_substrate"/>
    <property type="match status" value="1"/>
</dbReference>
<organism evidence="6 7">
    <name type="scientific">Bordetella genomosp. 10</name>
    <dbReference type="NCBI Taxonomy" id="1416804"/>
    <lineage>
        <taxon>Bacteria</taxon>
        <taxon>Pseudomonadati</taxon>
        <taxon>Pseudomonadota</taxon>
        <taxon>Betaproteobacteria</taxon>
        <taxon>Burkholderiales</taxon>
        <taxon>Alcaligenaceae</taxon>
        <taxon>Bordetella</taxon>
    </lineage>
</organism>
<gene>
    <name evidence="6" type="ORF">CAL29_09275</name>
</gene>
<dbReference type="PANTHER" id="PTHR30427:SF1">
    <property type="entry name" value="TRANSCRIPTIONAL ACTIVATOR PROTEIN LYSR"/>
    <property type="match status" value="1"/>
</dbReference>
<dbReference type="InterPro" id="IPR037424">
    <property type="entry name" value="NocR_PBP2"/>
</dbReference>
<comment type="caution">
    <text evidence="6">The sequence shown here is derived from an EMBL/GenBank/DDBJ whole genome shotgun (WGS) entry which is preliminary data.</text>
</comment>
<dbReference type="SUPFAM" id="SSF46785">
    <property type="entry name" value="Winged helix' DNA-binding domain"/>
    <property type="match status" value="1"/>
</dbReference>
<proteinExistence type="inferred from homology"/>
<dbReference type="Pfam" id="PF00126">
    <property type="entry name" value="HTH_1"/>
    <property type="match status" value="1"/>
</dbReference>
<evidence type="ECO:0000256" key="2">
    <source>
        <dbReference type="ARBA" id="ARBA00023015"/>
    </source>
</evidence>